<dbReference type="PANTHER" id="PTHR46481">
    <property type="entry name" value="ZINC FINGER BED DOMAIN-CONTAINING PROTEIN 4"/>
    <property type="match status" value="1"/>
</dbReference>
<name>A0ABR3MUF8_9TELE</name>
<keyword evidence="4" id="KW-0862">Zinc</keyword>
<keyword evidence="9" id="KW-1185">Reference proteome</keyword>
<evidence type="ECO:0000256" key="6">
    <source>
        <dbReference type="SAM" id="MobiDB-lite"/>
    </source>
</evidence>
<accession>A0ABR3MUF8</accession>
<dbReference type="EMBL" id="JAYMGO010000009">
    <property type="protein sequence ID" value="KAL1268261.1"/>
    <property type="molecule type" value="Genomic_DNA"/>
</dbReference>
<feature type="region of interest" description="Disordered" evidence="6">
    <location>
        <begin position="53"/>
        <end position="77"/>
    </location>
</feature>
<feature type="region of interest" description="Disordered" evidence="6">
    <location>
        <begin position="573"/>
        <end position="611"/>
    </location>
</feature>
<evidence type="ECO:0000256" key="2">
    <source>
        <dbReference type="ARBA" id="ARBA00022723"/>
    </source>
</evidence>
<dbReference type="InterPro" id="IPR007021">
    <property type="entry name" value="DUF659"/>
</dbReference>
<comment type="subcellular location">
    <subcellularLocation>
        <location evidence="1">Nucleus</location>
    </subcellularLocation>
</comment>
<feature type="domain" description="DUF659" evidence="7">
    <location>
        <begin position="138"/>
        <end position="286"/>
    </location>
</feature>
<organism evidence="8 9">
    <name type="scientific">Cirrhinus molitorella</name>
    <name type="common">mud carp</name>
    <dbReference type="NCBI Taxonomy" id="172907"/>
    <lineage>
        <taxon>Eukaryota</taxon>
        <taxon>Metazoa</taxon>
        <taxon>Chordata</taxon>
        <taxon>Craniata</taxon>
        <taxon>Vertebrata</taxon>
        <taxon>Euteleostomi</taxon>
        <taxon>Actinopterygii</taxon>
        <taxon>Neopterygii</taxon>
        <taxon>Teleostei</taxon>
        <taxon>Ostariophysi</taxon>
        <taxon>Cypriniformes</taxon>
        <taxon>Cyprinidae</taxon>
        <taxon>Labeoninae</taxon>
        <taxon>Labeonini</taxon>
        <taxon>Cirrhinus</taxon>
    </lineage>
</organism>
<gene>
    <name evidence="8" type="ORF">QQF64_033624</name>
</gene>
<evidence type="ECO:0000256" key="5">
    <source>
        <dbReference type="ARBA" id="ARBA00023242"/>
    </source>
</evidence>
<keyword evidence="2" id="KW-0479">Metal-binding</keyword>
<evidence type="ECO:0000256" key="3">
    <source>
        <dbReference type="ARBA" id="ARBA00022771"/>
    </source>
</evidence>
<dbReference type="Proteomes" id="UP001558613">
    <property type="component" value="Unassembled WGS sequence"/>
</dbReference>
<protein>
    <recommendedName>
        <fullName evidence="7">DUF659 domain-containing protein</fullName>
    </recommendedName>
</protein>
<evidence type="ECO:0000313" key="9">
    <source>
        <dbReference type="Proteomes" id="UP001558613"/>
    </source>
</evidence>
<comment type="caution">
    <text evidence="8">The sequence shown here is derived from an EMBL/GenBank/DDBJ whole genome shotgun (WGS) entry which is preliminary data.</text>
</comment>
<dbReference type="SUPFAM" id="SSF53098">
    <property type="entry name" value="Ribonuclease H-like"/>
    <property type="match status" value="1"/>
</dbReference>
<dbReference type="PANTHER" id="PTHR46481:SF10">
    <property type="entry name" value="ZINC FINGER BED DOMAIN-CONTAINING PROTEIN 39"/>
    <property type="match status" value="1"/>
</dbReference>
<keyword evidence="3" id="KW-0863">Zinc-finger</keyword>
<dbReference type="InterPro" id="IPR012337">
    <property type="entry name" value="RNaseH-like_sf"/>
</dbReference>
<keyword evidence="5" id="KW-0539">Nucleus</keyword>
<evidence type="ECO:0000256" key="1">
    <source>
        <dbReference type="ARBA" id="ARBA00004123"/>
    </source>
</evidence>
<reference evidence="8 9" key="1">
    <citation type="submission" date="2023-09" db="EMBL/GenBank/DDBJ databases">
        <authorList>
            <person name="Wang M."/>
        </authorList>
    </citation>
    <scope>NUCLEOTIDE SEQUENCE [LARGE SCALE GENOMIC DNA]</scope>
    <source>
        <strain evidence="8">GT-2023</strain>
        <tissue evidence="8">Liver</tissue>
    </source>
</reference>
<evidence type="ECO:0000313" key="8">
    <source>
        <dbReference type="EMBL" id="KAL1268261.1"/>
    </source>
</evidence>
<feature type="compositionally biased region" description="Acidic residues" evidence="6">
    <location>
        <begin position="584"/>
        <end position="611"/>
    </location>
</feature>
<dbReference type="InterPro" id="IPR052035">
    <property type="entry name" value="ZnF_BED_domain_contain"/>
</dbReference>
<evidence type="ECO:0000256" key="4">
    <source>
        <dbReference type="ARBA" id="ARBA00022833"/>
    </source>
</evidence>
<evidence type="ECO:0000259" key="7">
    <source>
        <dbReference type="Pfam" id="PF04937"/>
    </source>
</evidence>
<proteinExistence type="predicted"/>
<dbReference type="Pfam" id="PF04937">
    <property type="entry name" value="DUF659"/>
    <property type="match status" value="1"/>
</dbReference>
<sequence>MPRTPSPVWIHFTSANVKGKVVYSCKYCAKTYVKNATKMQQHIARCPRFSLGTKQATPGKNSSASIRSDNGSDSDTLSSALGDSGISGLLDSVDGHTQRKADECFACAVYATGLPFTLTANVYWKRFLNVLRPTYTPPTRHDLSTHLLDGEFNRMQAKVKQTIDKADCISVISDGWSNVREQGIINYIVTTPQTVFYKSKETKDNRHTGSYIADELKTVINDLGPEKVFALVTDNAANMNVAWAHVEETYPHITTIGCASHALNLLLKDIIALNTMNTLYKTAKQVVKYVKCKQVASAISKQNEKIKNTTVKLPSVIHWNRVVIMYDSLLEGKESLREMAISQTAAIESAIKRILLDNAFWERLTSSQRILKPIAAAIAKIEGDNAILSDVKYLFAELKEEIQPVLLTSFLLRAEETEVLKLMEKHQGFCMKPIHAAAYMLDPKYEKSILSVGESNSAYTVISAMSHHLGLDVGKVLGSLAKYRTKQGLWEWDGIWQSCQHVSASTWWKGLCGSEALAPVASIILQIPPTSPASKHNCSLFGNMHAKVCNRVMNARVEKLVAIRANLHLFKPDTEPSSTRLDSDIEDEDESDDEELDMEDVDEVLEEAIET</sequence>